<reference evidence="2 3" key="1">
    <citation type="submission" date="2008-07" db="EMBL/GenBank/DDBJ databases">
        <authorList>
            <person name="Tandeau de Marsac N."/>
            <person name="Ferriera S."/>
            <person name="Johnson J."/>
            <person name="Kravitz S."/>
            <person name="Beeson K."/>
            <person name="Sutton G."/>
            <person name="Rogers Y.-H."/>
            <person name="Friedman R."/>
            <person name="Frazier M."/>
            <person name="Venter J.C."/>
        </authorList>
    </citation>
    <scope>NUCLEOTIDE SEQUENCE [LARGE SCALE GENOMIC DNA]</scope>
    <source>
        <strain evidence="2 3">PCC 7420</strain>
    </source>
</reference>
<keyword evidence="3" id="KW-1185">Reference proteome</keyword>
<dbReference type="InterPro" id="IPR011646">
    <property type="entry name" value="KAP_P-loop"/>
</dbReference>
<dbReference type="HOGENOM" id="CLU_041246_1_0_3"/>
<sequence>MSEELITNIYNAFDPFQPLEPDDPVYVDCHQVRGDENIFRELGKKIIRSKQPTCQLYTGHRGVGKSTELKRLKKHLEEKGFFVVYFAADQEDIDSEDAQYTDILLACTRHILEELENLASPKPLQEWLKGRWESLKGLALTEVSLEKVNLETTISQFAKLTATLKAVPSTRETIRKQVDIHSISLIDALNEFITEAKTNLKDSKLAVIADNLDRIVPVTRVDGRSNHDEIFLDRCGQLRALQCHVIYTVPISLVYSNRATQVRDNYGDCQVLPMIMVRNTDNSVYEPGLKTLKELIGKRVGQFAPDASLDTEIFDKSETIERLCLASGGHVREVMQLMQTALDWTDDFHY</sequence>
<dbReference type="AlphaFoldDB" id="B4VJT8"/>
<dbReference type="SUPFAM" id="SSF52540">
    <property type="entry name" value="P-loop containing nucleoside triphosphate hydrolases"/>
    <property type="match status" value="1"/>
</dbReference>
<dbReference type="eggNOG" id="COG4928">
    <property type="taxonomic scope" value="Bacteria"/>
</dbReference>
<accession>B4VJT8</accession>
<dbReference type="RefSeq" id="WP_006098933.1">
    <property type="nucleotide sequence ID" value="NZ_DS989843.1"/>
</dbReference>
<protein>
    <recommendedName>
        <fullName evidence="1">KAP NTPase domain-containing protein</fullName>
    </recommendedName>
</protein>
<organism evidence="2 3">
    <name type="scientific">Coleofasciculus chthonoplastes PCC 7420</name>
    <dbReference type="NCBI Taxonomy" id="118168"/>
    <lineage>
        <taxon>Bacteria</taxon>
        <taxon>Bacillati</taxon>
        <taxon>Cyanobacteriota</taxon>
        <taxon>Cyanophyceae</taxon>
        <taxon>Coleofasciculales</taxon>
        <taxon>Coleofasciculaceae</taxon>
        <taxon>Coleofasciculus</taxon>
    </lineage>
</organism>
<dbReference type="EMBL" id="DS989843">
    <property type="protein sequence ID" value="EDX77672.1"/>
    <property type="molecule type" value="Genomic_DNA"/>
</dbReference>
<proteinExistence type="predicted"/>
<dbReference type="Pfam" id="PF07693">
    <property type="entry name" value="KAP_NTPase"/>
    <property type="match status" value="1"/>
</dbReference>
<evidence type="ECO:0000313" key="2">
    <source>
        <dbReference type="EMBL" id="EDX77672.1"/>
    </source>
</evidence>
<dbReference type="InterPro" id="IPR027417">
    <property type="entry name" value="P-loop_NTPase"/>
</dbReference>
<dbReference type="Gene3D" id="3.40.50.300">
    <property type="entry name" value="P-loop containing nucleotide triphosphate hydrolases"/>
    <property type="match status" value="1"/>
</dbReference>
<evidence type="ECO:0000313" key="3">
    <source>
        <dbReference type="Proteomes" id="UP000003835"/>
    </source>
</evidence>
<dbReference type="Proteomes" id="UP000003835">
    <property type="component" value="Unassembled WGS sequence"/>
</dbReference>
<evidence type="ECO:0000259" key="1">
    <source>
        <dbReference type="Pfam" id="PF07693"/>
    </source>
</evidence>
<dbReference type="STRING" id="118168.MC7420_2996"/>
<gene>
    <name evidence="2" type="ORF">MC7420_2996</name>
</gene>
<name>B4VJT8_9CYAN</name>
<feature type="domain" description="KAP NTPase" evidence="1">
    <location>
        <begin position="49"/>
        <end position="215"/>
    </location>
</feature>